<dbReference type="InterPro" id="IPR010280">
    <property type="entry name" value="U5_MeTrfase_fam"/>
</dbReference>
<evidence type="ECO:0000256" key="3">
    <source>
        <dbReference type="ARBA" id="ARBA00022691"/>
    </source>
</evidence>
<dbReference type="InterPro" id="IPR030391">
    <property type="entry name" value="MeTrfase_TrmA_CS"/>
</dbReference>
<dbReference type="GO" id="GO:0070041">
    <property type="term" value="F:rRNA (uridine-C5-)-methyltransferase activity"/>
    <property type="evidence" value="ECO:0007669"/>
    <property type="project" value="TreeGrafter"/>
</dbReference>
<evidence type="ECO:0000256" key="4">
    <source>
        <dbReference type="PROSITE-ProRule" id="PRU01024"/>
    </source>
</evidence>
<dbReference type="PROSITE" id="PS51687">
    <property type="entry name" value="SAM_MT_RNA_M5U"/>
    <property type="match status" value="1"/>
</dbReference>
<dbReference type="RefSeq" id="WP_059052552.1">
    <property type="nucleotide sequence ID" value="NZ_LOJF01000001.1"/>
</dbReference>
<dbReference type="PANTHER" id="PTHR11061:SF30">
    <property type="entry name" value="TRNA (URACIL(54)-C(5))-METHYLTRANSFERASE"/>
    <property type="match status" value="1"/>
</dbReference>
<dbReference type="InterPro" id="IPR029063">
    <property type="entry name" value="SAM-dependent_MTases_sf"/>
</dbReference>
<dbReference type="PANTHER" id="PTHR11061">
    <property type="entry name" value="RNA M5U METHYLTRANSFERASE"/>
    <property type="match status" value="1"/>
</dbReference>
<feature type="binding site" evidence="4">
    <location>
        <position position="220"/>
    </location>
    <ligand>
        <name>S-adenosyl-L-methionine</name>
        <dbReference type="ChEBI" id="CHEBI:59789"/>
    </ligand>
</feature>
<dbReference type="EMBL" id="LOJF01000001">
    <property type="protein sequence ID" value="KUH58857.1"/>
    <property type="molecule type" value="Genomic_DNA"/>
</dbReference>
<dbReference type="Proteomes" id="UP000054078">
    <property type="component" value="Unassembled WGS sequence"/>
</dbReference>
<dbReference type="Gene3D" id="3.40.50.150">
    <property type="entry name" value="Vaccinia Virus protein VP39"/>
    <property type="match status" value="1"/>
</dbReference>
<comment type="caution">
    <text evidence="5">The sequence shown here is derived from an EMBL/GenBank/DDBJ whole genome shotgun (WGS) entry which is preliminary data.</text>
</comment>
<gene>
    <name evidence="5" type="ORF">AUL39_00430</name>
</gene>
<organism evidence="5 6">
    <name type="scientific">Tractidigestivibacter scatoligenes</name>
    <name type="common">Olsenella scatoligenes</name>
    <dbReference type="NCBI Taxonomy" id="1299998"/>
    <lineage>
        <taxon>Bacteria</taxon>
        <taxon>Bacillati</taxon>
        <taxon>Actinomycetota</taxon>
        <taxon>Coriobacteriia</taxon>
        <taxon>Coriobacteriales</taxon>
        <taxon>Atopobiaceae</taxon>
        <taxon>Tractidigestivibacter</taxon>
    </lineage>
</organism>
<proteinExistence type="inferred from homology"/>
<evidence type="ECO:0000313" key="5">
    <source>
        <dbReference type="EMBL" id="KUH58857.1"/>
    </source>
</evidence>
<dbReference type="STRING" id="1299998.AUL39_00430"/>
<dbReference type="SUPFAM" id="SSF53335">
    <property type="entry name" value="S-adenosyl-L-methionine-dependent methyltransferases"/>
    <property type="match status" value="1"/>
</dbReference>
<keyword evidence="1 4" id="KW-0489">Methyltransferase</keyword>
<keyword evidence="6" id="KW-1185">Reference proteome</keyword>
<dbReference type="GO" id="GO:0070475">
    <property type="term" value="P:rRNA base methylation"/>
    <property type="evidence" value="ECO:0007669"/>
    <property type="project" value="TreeGrafter"/>
</dbReference>
<evidence type="ECO:0000256" key="2">
    <source>
        <dbReference type="ARBA" id="ARBA00022679"/>
    </source>
</evidence>
<feature type="binding site" evidence="4">
    <location>
        <position position="249"/>
    </location>
    <ligand>
        <name>S-adenosyl-L-methionine</name>
        <dbReference type="ChEBI" id="CHEBI:59789"/>
    </ligand>
</feature>
<dbReference type="NCBIfam" id="TIGR00479">
    <property type="entry name" value="rumA"/>
    <property type="match status" value="1"/>
</dbReference>
<dbReference type="AlphaFoldDB" id="A0A124EGX7"/>
<keyword evidence="2 4" id="KW-0808">Transferase</keyword>
<evidence type="ECO:0000256" key="1">
    <source>
        <dbReference type="ARBA" id="ARBA00022603"/>
    </source>
</evidence>
<feature type="binding site" evidence="4">
    <location>
        <position position="323"/>
    </location>
    <ligand>
        <name>S-adenosyl-L-methionine</name>
        <dbReference type="ChEBI" id="CHEBI:59789"/>
    </ligand>
</feature>
<protein>
    <submittedName>
        <fullName evidence="5">23S rRNA methyltransferase</fullName>
    </submittedName>
</protein>
<comment type="similarity">
    <text evidence="4">Belongs to the class I-like SAM-binding methyltransferase superfamily. RNA M5U methyltransferase family.</text>
</comment>
<feature type="active site" description="Nucleophile" evidence="4">
    <location>
        <position position="350"/>
    </location>
</feature>
<accession>A0A124EGX7</accession>
<dbReference type="FunFam" id="2.40.50.1070:FF:000003">
    <property type="entry name" value="23S rRNA (Uracil-5-)-methyltransferase RumA"/>
    <property type="match status" value="1"/>
</dbReference>
<dbReference type="Gene3D" id="2.40.50.1070">
    <property type="match status" value="1"/>
</dbReference>
<dbReference type="Pfam" id="PF05958">
    <property type="entry name" value="tRNA_U5-meth_tr"/>
    <property type="match status" value="1"/>
</dbReference>
<sequence length="393" mass="42790">MGYRTYTCPIAKSCGGCEWLAVPYPIQLDRKQALVEEVLGQAARRDHGTLEKICGMDEPRSYRHKAATPFAPGSRGRVRCGFYAAGSHRIVPCSSCLVEAPGARDVLNAVARAAERCGIPAYQEDRGSGVLRHAVVRMGYATKECLLTVVTNGPRLPRAEKFVNDIRRNQPQVTSIVQNINERRTNAILGRQCITLYGPGVMHDRLLGCSFEIGPTSFYQTNPAQTEVLYRLAIAGAGIVPGMRLLDAYCGTGTIGICAAHECPDVEVVGVEQVGGAVAAARRNGIANGLDKRCRFVRADATEYLVAAARNGRAERFDTLIMDPPRAGSTPEFLSAVCALGPERVSYVSCNVLTQARDVELLREGGYRLERVQPVDMFPHTKHVECVATLARR</sequence>
<reference evidence="5 6" key="1">
    <citation type="submission" date="2015-12" db="EMBL/GenBank/DDBJ databases">
        <title>Draft Genome Sequence of Olsenella scatoligenes SK9K4T; a Producer of 3-Methylindole- (skatole) and 4-Methylphenol- (p-cresol) Isolated from Pig Feces.</title>
        <authorList>
            <person name="Li X."/>
            <person name="Borg B."/>
            <person name="Canibe N."/>
        </authorList>
    </citation>
    <scope>NUCLEOTIDE SEQUENCE [LARGE SCALE GENOMIC DNA]</scope>
    <source>
        <strain evidence="5 6">SK9K4</strain>
    </source>
</reference>
<feature type="binding site" evidence="4">
    <location>
        <position position="272"/>
    </location>
    <ligand>
        <name>S-adenosyl-L-methionine</name>
        <dbReference type="ChEBI" id="CHEBI:59789"/>
    </ligand>
</feature>
<name>A0A124EGX7_TRASO</name>
<dbReference type="PROSITE" id="PS01231">
    <property type="entry name" value="TRMA_2"/>
    <property type="match status" value="1"/>
</dbReference>
<keyword evidence="3 4" id="KW-0949">S-adenosyl-L-methionine</keyword>
<evidence type="ECO:0000313" key="6">
    <source>
        <dbReference type="Proteomes" id="UP000054078"/>
    </source>
</evidence>
<dbReference type="OrthoDB" id="9804590at2"/>